<reference evidence="2" key="1">
    <citation type="journal article" date="2019" name="Int. J. Syst. Evol. Microbiol.">
        <title>The Global Catalogue of Microorganisms (GCM) 10K type strain sequencing project: providing services to taxonomists for standard genome sequencing and annotation.</title>
        <authorList>
            <consortium name="The Broad Institute Genomics Platform"/>
            <consortium name="The Broad Institute Genome Sequencing Center for Infectious Disease"/>
            <person name="Wu L."/>
            <person name="Ma J."/>
        </authorList>
    </citation>
    <scope>NUCLEOTIDE SEQUENCE [LARGE SCALE GENOMIC DNA]</scope>
    <source>
        <strain evidence="2">JCM 17525</strain>
    </source>
</reference>
<protein>
    <recommendedName>
        <fullName evidence="3">3-oxoacyl-ACP synthase</fullName>
    </recommendedName>
</protein>
<proteinExistence type="predicted"/>
<comment type="caution">
    <text evidence="1">The sequence shown here is derived from an EMBL/GenBank/DDBJ whole genome shotgun (WGS) entry which is preliminary data.</text>
</comment>
<dbReference type="Proteomes" id="UP001501456">
    <property type="component" value="Unassembled WGS sequence"/>
</dbReference>
<dbReference type="SUPFAM" id="SSF53901">
    <property type="entry name" value="Thiolase-like"/>
    <property type="match status" value="1"/>
</dbReference>
<sequence length="207" mass="23656">MQTNHYITSFCHIKNQTVSLNNAVVYQDKTADTFTSFIKGAYKSLNTSYSKFFKMDSLSKLAFLAADVLLQNEHLNIEEENNIAVVLSNRASSLDTDRAHQNAIQNKNDYFPSPAVFVYTLPNICIGEISIKYKLYSENSFFIFDSFNAQHLFDYSNSLLASKKAKSVLCGWVDFDKNHYEAFLYLVSETSSNIKHNKNNINTLYNT</sequence>
<evidence type="ECO:0000313" key="1">
    <source>
        <dbReference type="EMBL" id="GAA3778175.1"/>
    </source>
</evidence>
<dbReference type="EMBL" id="BAABBI010000001">
    <property type="protein sequence ID" value="GAA3778175.1"/>
    <property type="molecule type" value="Genomic_DNA"/>
</dbReference>
<name>A0ABP7GZI1_9FLAO</name>
<keyword evidence="2" id="KW-1185">Reference proteome</keyword>
<evidence type="ECO:0000313" key="2">
    <source>
        <dbReference type="Proteomes" id="UP001501456"/>
    </source>
</evidence>
<dbReference type="InterPro" id="IPR016039">
    <property type="entry name" value="Thiolase-like"/>
</dbReference>
<dbReference type="RefSeq" id="WP_344727350.1">
    <property type="nucleotide sequence ID" value="NZ_BAABBI010000001.1"/>
</dbReference>
<evidence type="ECO:0008006" key="3">
    <source>
        <dbReference type="Google" id="ProtNLM"/>
    </source>
</evidence>
<organism evidence="1 2">
    <name type="scientific">Corallibacter vietnamensis</name>
    <dbReference type="NCBI Taxonomy" id="904130"/>
    <lineage>
        <taxon>Bacteria</taxon>
        <taxon>Pseudomonadati</taxon>
        <taxon>Bacteroidota</taxon>
        <taxon>Flavobacteriia</taxon>
        <taxon>Flavobacteriales</taxon>
        <taxon>Flavobacteriaceae</taxon>
        <taxon>Corallibacter</taxon>
    </lineage>
</organism>
<accession>A0ABP7GZI1</accession>
<gene>
    <name evidence="1" type="ORF">GCM10022271_08020</name>
</gene>